<keyword evidence="7 10" id="KW-0175">Coiled coil</keyword>
<evidence type="ECO:0000256" key="9">
    <source>
        <dbReference type="PROSITE-ProRule" id="PRU00236"/>
    </source>
</evidence>
<dbReference type="InterPro" id="IPR003000">
    <property type="entry name" value="Sirtuin"/>
</dbReference>
<dbReference type="PROSITE" id="PS50305">
    <property type="entry name" value="SIRTUIN"/>
    <property type="match status" value="1"/>
</dbReference>
<evidence type="ECO:0000259" key="11">
    <source>
        <dbReference type="PROSITE" id="PS50305"/>
    </source>
</evidence>
<proteinExistence type="inferred from homology"/>
<feature type="binding site" evidence="9">
    <location>
        <position position="144"/>
    </location>
    <ligand>
        <name>Zn(2+)</name>
        <dbReference type="ChEBI" id="CHEBI:29105"/>
    </ligand>
</feature>
<evidence type="ECO:0000256" key="6">
    <source>
        <dbReference type="ARBA" id="ARBA00023027"/>
    </source>
</evidence>
<evidence type="ECO:0000256" key="10">
    <source>
        <dbReference type="SAM" id="Coils"/>
    </source>
</evidence>
<dbReference type="GO" id="GO:0046872">
    <property type="term" value="F:metal ion binding"/>
    <property type="evidence" value="ECO:0007669"/>
    <property type="project" value="UniProtKB-KW"/>
</dbReference>
<feature type="active site" description="Proton acceptor" evidence="9">
    <location>
        <position position="133"/>
    </location>
</feature>
<feature type="binding site" evidence="9">
    <location>
        <position position="141"/>
    </location>
    <ligand>
        <name>Zn(2+)</name>
        <dbReference type="ChEBI" id="CHEBI:29105"/>
    </ligand>
</feature>
<dbReference type="GO" id="GO:0046969">
    <property type="term" value="F:histone H3K9 deacetylase activity, NAD-dependent"/>
    <property type="evidence" value="ECO:0007669"/>
    <property type="project" value="TreeGrafter"/>
</dbReference>
<dbReference type="Pfam" id="PF02146">
    <property type="entry name" value="SIR2"/>
    <property type="match status" value="1"/>
</dbReference>
<accession>A0A818LWV8</accession>
<protein>
    <recommendedName>
        <fullName evidence="2">protein acetyllysine N-acetyltransferase</fullName>
        <ecNumber evidence="2">2.3.1.286</ecNumber>
    </recommendedName>
</protein>
<reference evidence="12" key="1">
    <citation type="submission" date="2021-02" db="EMBL/GenBank/DDBJ databases">
        <authorList>
            <person name="Nowell W R."/>
        </authorList>
    </citation>
    <scope>NUCLEOTIDE SEQUENCE</scope>
</reference>
<dbReference type="PANTHER" id="PTHR11085:SF12">
    <property type="entry name" value="NAD-DEPENDENT PROTEIN DEACYLASE SIRTUIN-6"/>
    <property type="match status" value="1"/>
</dbReference>
<dbReference type="GO" id="GO:0006695">
    <property type="term" value="P:cholesterol biosynthetic process"/>
    <property type="evidence" value="ECO:0007669"/>
    <property type="project" value="InterPro"/>
</dbReference>
<sequence>MSLSYAESLSYFPHKGKVGMPELSEKSDELQLKLNQLEEMIRQSHHTVVITGAGISTDAGIPDFRGPNGVWTLEKRGEKPSFNTGFDKAIPTYTHKALCRLEENNYLHYVISQNIDGLHHRSGLPLDKLAELHGNVFSEECEVCHAQIIRPTCVGSYCRKRTGNICNSAKGRHKNLSCRGKLRDTILDWEDPLPEPALKLSEQHCAKADLCLCLGTSLQIRPCRDLPRKTKKNGGKVVIINLQKTSMDSIANLVIHERCDHVMKYILEKLNLNDTSKYSHVKKVILLSGKYKSGKDYIGRKLTENLSALYLNINEFIKLQYDKTYTKDSSDSEDIYQTNIIKWREEKSREDPTIFCRTIIEEKDQLCSSYPIWIINDIKSYKEIEYLKTIFNDRLLFVRIDASNEIRQKRGWNSQNDTDNSELDSQLCMDNLPDTQSELNVESSSTSEDDLDPRIQIEFDRLNYANEAINSLELQLDDARKTLKELWNISQEELSLLEKSIGTSVAKAKSYYEARIKLREAKEILTKAKHRFERAQALHVAAKELAIASADYIDEAEQSSEHATEWSETYHQAVEKAANAEREKYLADFDQQRAEVTYSEIEALVQKLEKDSRRSINKSKPYYEKKVEFHKELEFHKRKVSGLENCVNEAKCQYQQSLKNLEIISNEIHARRERGKLPNELGEETSNLVEKSFTHTEETTTIISQQLTMNSPTKSPQKDSSNTVLRSCLLRTETLPTGIFTNSNNRHIPEENEVIKPNNSFNDQFILCSKQAPQPILINSSIGETMTLDDDLRDRVESISSQLTDENDDKAQSLHILSDEQLDHLASVYHPYSTELSSETGMHNQSFAQSKSILSDSMLY</sequence>
<dbReference type="AlphaFoldDB" id="A0A818LWV8"/>
<dbReference type="GO" id="GO:0070403">
    <property type="term" value="F:NAD+ binding"/>
    <property type="evidence" value="ECO:0007669"/>
    <property type="project" value="InterPro"/>
</dbReference>
<dbReference type="SUPFAM" id="SSF52540">
    <property type="entry name" value="P-loop containing nucleoside triphosphate hydrolases"/>
    <property type="match status" value="1"/>
</dbReference>
<dbReference type="InterPro" id="IPR050134">
    <property type="entry name" value="NAD-dep_sirtuin_deacylases"/>
</dbReference>
<dbReference type="InterPro" id="IPR027417">
    <property type="entry name" value="P-loop_NTPase"/>
</dbReference>
<feature type="binding site" evidence="9">
    <location>
        <position position="173"/>
    </location>
    <ligand>
        <name>Zn(2+)</name>
        <dbReference type="ChEBI" id="CHEBI:29105"/>
    </ligand>
</feature>
<feature type="domain" description="Deacetylase sirtuin-type" evidence="11">
    <location>
        <begin position="27"/>
        <end position="273"/>
    </location>
</feature>
<feature type="binding site" evidence="9">
    <location>
        <position position="178"/>
    </location>
    <ligand>
        <name>Zn(2+)</name>
        <dbReference type="ChEBI" id="CHEBI:29105"/>
    </ligand>
</feature>
<evidence type="ECO:0000256" key="4">
    <source>
        <dbReference type="ARBA" id="ARBA00022723"/>
    </source>
</evidence>
<comment type="similarity">
    <text evidence="8">Belongs to the sirtuin family. Class IV subfamily.</text>
</comment>
<dbReference type="Gene3D" id="3.40.50.1220">
    <property type="entry name" value="TPP-binding domain"/>
    <property type="match status" value="1"/>
</dbReference>
<evidence type="ECO:0000313" key="13">
    <source>
        <dbReference type="Proteomes" id="UP000663844"/>
    </source>
</evidence>
<evidence type="ECO:0000256" key="2">
    <source>
        <dbReference type="ARBA" id="ARBA00012928"/>
    </source>
</evidence>
<dbReference type="EC" id="2.3.1.286" evidence="2"/>
<evidence type="ECO:0000313" key="12">
    <source>
        <dbReference type="EMBL" id="CAF3585360.1"/>
    </source>
</evidence>
<dbReference type="SUPFAM" id="SSF52467">
    <property type="entry name" value="DHS-like NAD/FAD-binding domain"/>
    <property type="match status" value="1"/>
</dbReference>
<dbReference type="Gene3D" id="2.20.28.200">
    <property type="match status" value="1"/>
</dbReference>
<comment type="similarity">
    <text evidence="1">Belongs to the SH3BP5 family.</text>
</comment>
<keyword evidence="4 9" id="KW-0479">Metal-binding</keyword>
<gene>
    <name evidence="12" type="ORF">OXD698_LOCUS5625</name>
</gene>
<dbReference type="Gene3D" id="3.40.50.300">
    <property type="entry name" value="P-loop containing nucleotide triphosphate hydrolases"/>
    <property type="match status" value="1"/>
</dbReference>
<dbReference type="Proteomes" id="UP000663844">
    <property type="component" value="Unassembled WGS sequence"/>
</dbReference>
<dbReference type="GO" id="GO:0000122">
    <property type="term" value="P:negative regulation of transcription by RNA polymerase II"/>
    <property type="evidence" value="ECO:0007669"/>
    <property type="project" value="TreeGrafter"/>
</dbReference>
<evidence type="ECO:0000256" key="3">
    <source>
        <dbReference type="ARBA" id="ARBA00022679"/>
    </source>
</evidence>
<comment type="caution">
    <text evidence="12">The sequence shown here is derived from an EMBL/GenBank/DDBJ whole genome shotgun (WGS) entry which is preliminary data.</text>
</comment>
<dbReference type="GO" id="GO:0035556">
    <property type="term" value="P:intracellular signal transduction"/>
    <property type="evidence" value="ECO:0007669"/>
    <property type="project" value="InterPro"/>
</dbReference>
<dbReference type="PANTHER" id="PTHR11085">
    <property type="entry name" value="NAD-DEPENDENT PROTEIN DEACYLASE SIRTUIN-5, MITOCHONDRIAL-RELATED"/>
    <property type="match status" value="1"/>
</dbReference>
<dbReference type="GO" id="GO:0005634">
    <property type="term" value="C:nucleus"/>
    <property type="evidence" value="ECO:0007669"/>
    <property type="project" value="TreeGrafter"/>
</dbReference>
<feature type="coiled-coil region" evidence="10">
    <location>
        <begin position="20"/>
        <end position="47"/>
    </location>
</feature>
<keyword evidence="6" id="KW-0520">NAD</keyword>
<dbReference type="InterPro" id="IPR005919">
    <property type="entry name" value="Pmev_kin_anim"/>
</dbReference>
<dbReference type="FunFam" id="3.40.50.1220:FF:000038">
    <property type="entry name" value="NAD-dependent protein deacetylase sirtuin-6 isoform X2"/>
    <property type="match status" value="1"/>
</dbReference>
<dbReference type="GO" id="GO:0019287">
    <property type="term" value="P:isopentenyl diphosphate biosynthetic process, mevalonate pathway"/>
    <property type="evidence" value="ECO:0007669"/>
    <property type="project" value="UniProtKB-UniPathway"/>
</dbReference>
<dbReference type="EMBL" id="CAJOAZ010000231">
    <property type="protein sequence ID" value="CAF3585360.1"/>
    <property type="molecule type" value="Genomic_DNA"/>
</dbReference>
<evidence type="ECO:0000256" key="1">
    <source>
        <dbReference type="ARBA" id="ARBA00007796"/>
    </source>
</evidence>
<dbReference type="UniPathway" id="UPA00057">
    <property type="reaction ID" value="UER00099"/>
</dbReference>
<organism evidence="12 13">
    <name type="scientific">Adineta steineri</name>
    <dbReference type="NCBI Taxonomy" id="433720"/>
    <lineage>
        <taxon>Eukaryota</taxon>
        <taxon>Metazoa</taxon>
        <taxon>Spiralia</taxon>
        <taxon>Gnathifera</taxon>
        <taxon>Rotifera</taxon>
        <taxon>Eurotatoria</taxon>
        <taxon>Bdelloidea</taxon>
        <taxon>Adinetida</taxon>
        <taxon>Adinetidae</taxon>
        <taxon>Adineta</taxon>
    </lineage>
</organism>
<keyword evidence="3" id="KW-0808">Transferase</keyword>
<dbReference type="InterPro" id="IPR029035">
    <property type="entry name" value="DHS-like_NAD/FAD-binding_dom"/>
</dbReference>
<dbReference type="GO" id="GO:0004631">
    <property type="term" value="F:phosphomevalonate kinase activity"/>
    <property type="evidence" value="ECO:0007669"/>
    <property type="project" value="InterPro"/>
</dbReference>
<dbReference type="GO" id="GO:0003714">
    <property type="term" value="F:transcription corepressor activity"/>
    <property type="evidence" value="ECO:0007669"/>
    <property type="project" value="TreeGrafter"/>
</dbReference>
<evidence type="ECO:0000256" key="8">
    <source>
        <dbReference type="ARBA" id="ARBA00038170"/>
    </source>
</evidence>
<evidence type="ECO:0000256" key="7">
    <source>
        <dbReference type="ARBA" id="ARBA00023054"/>
    </source>
</evidence>
<feature type="coiled-coil region" evidence="10">
    <location>
        <begin position="563"/>
        <end position="611"/>
    </location>
</feature>
<dbReference type="InterPro" id="IPR026590">
    <property type="entry name" value="Ssirtuin_cat_dom"/>
</dbReference>
<dbReference type="GO" id="GO:0005737">
    <property type="term" value="C:cytoplasm"/>
    <property type="evidence" value="ECO:0007669"/>
    <property type="project" value="InterPro"/>
</dbReference>
<dbReference type="InterPro" id="IPR007940">
    <property type="entry name" value="SH3BP5"/>
</dbReference>
<evidence type="ECO:0000256" key="5">
    <source>
        <dbReference type="ARBA" id="ARBA00022833"/>
    </source>
</evidence>
<dbReference type="Pfam" id="PF05276">
    <property type="entry name" value="SH3BP5"/>
    <property type="match status" value="1"/>
</dbReference>
<name>A0A818LWV8_9BILA</name>
<keyword evidence="5 9" id="KW-0862">Zinc</keyword>
<dbReference type="Pfam" id="PF04275">
    <property type="entry name" value="P-mevalo_kinase"/>
    <property type="match status" value="1"/>
</dbReference>